<dbReference type="AlphaFoldDB" id="A0A643FPY0"/>
<evidence type="ECO:0000256" key="1">
    <source>
        <dbReference type="SAM" id="MobiDB-lite"/>
    </source>
</evidence>
<dbReference type="GeneID" id="98401557"/>
<dbReference type="Proteomes" id="UP000397656">
    <property type="component" value="Chromosome 1"/>
</dbReference>
<evidence type="ECO:0000313" key="2">
    <source>
        <dbReference type="EMBL" id="QOT74909.1"/>
    </source>
</evidence>
<dbReference type="EMBL" id="CP062803">
    <property type="protein sequence ID" value="QOT74909.1"/>
    <property type="molecule type" value="Genomic_DNA"/>
</dbReference>
<proteinExistence type="predicted"/>
<accession>A0A643FPY0</accession>
<sequence length="169" mass="18721">MPAVRLLLLHRVPDLTGRRSPGHRLYLPVDGALASRLPPDVADLSGAAFIIERAGCKKIRISGLLAYFTPPCRGWSFEPNLLNRTADGERSLALMPAWVFLACIPEQRMLPDDATMKYAARYRCSCDCMAFPGKPATDSHSYLSEEVTDTPRNGASEDQAESMRGKRLR</sequence>
<reference evidence="2 3" key="1">
    <citation type="submission" date="2020-10" db="EMBL/GenBank/DDBJ databases">
        <title>Complete genome sequence of Cupriavidus basilensis CCUG 49340T.</title>
        <authorList>
            <person name="Salva-Serra F."/>
            <person name="Donoso R.A."/>
            <person name="Cho K.H."/>
            <person name="Yoo J.A."/>
            <person name="Lee K."/>
            <person name="Yoon S.-H."/>
            <person name="Perez-Pantoja D."/>
            <person name="Moore E.R.B."/>
        </authorList>
    </citation>
    <scope>NUCLEOTIDE SEQUENCE [LARGE SCALE GENOMIC DNA]</scope>
    <source>
        <strain evidence="3">CCUG 49340</strain>
    </source>
</reference>
<feature type="region of interest" description="Disordered" evidence="1">
    <location>
        <begin position="137"/>
        <end position="169"/>
    </location>
</feature>
<gene>
    <name evidence="2" type="ORF">F7R26_011635</name>
</gene>
<name>A0A643FPY0_9BURK</name>
<organism evidence="2 3">
    <name type="scientific">Cupriavidus basilensis</name>
    <dbReference type="NCBI Taxonomy" id="68895"/>
    <lineage>
        <taxon>Bacteria</taxon>
        <taxon>Pseudomonadati</taxon>
        <taxon>Pseudomonadota</taxon>
        <taxon>Betaproteobacteria</taxon>
        <taxon>Burkholderiales</taxon>
        <taxon>Burkholderiaceae</taxon>
        <taxon>Cupriavidus</taxon>
    </lineage>
</organism>
<protein>
    <submittedName>
        <fullName evidence="2">Uncharacterized protein</fullName>
    </submittedName>
</protein>
<dbReference type="RefSeq" id="WP_150991004.1">
    <property type="nucleotide sequence ID" value="NZ_CP062803.1"/>
</dbReference>
<evidence type="ECO:0000313" key="3">
    <source>
        <dbReference type="Proteomes" id="UP000397656"/>
    </source>
</evidence>